<keyword evidence="2" id="KW-0067">ATP-binding</keyword>
<dbReference type="InterPro" id="IPR050445">
    <property type="entry name" value="Bact_polysacc_biosynth/exp"/>
</dbReference>
<name>A0A1I4VGR3_9GAMM</name>
<dbReference type="InterPro" id="IPR005702">
    <property type="entry name" value="Wzc-like_C"/>
</dbReference>
<evidence type="ECO:0000256" key="2">
    <source>
        <dbReference type="ARBA" id="ARBA00022840"/>
    </source>
</evidence>
<dbReference type="Proteomes" id="UP000198575">
    <property type="component" value="Unassembled WGS sequence"/>
</dbReference>
<keyword evidence="4" id="KW-1185">Reference proteome</keyword>
<sequence length="261" mass="28581">MTGDPPSNEMSLPDHVGAALGAAAGDIARRAGASRSIARIVEPNVLAPVALEERRLIHREESVRRQADAFREIRTRLLALGGDQNFVTMVAPISPRSGGSFVARNLAAAFAFDEARTALLIDCDLRHPSQHTELRVDPVNGGLIDYLDHPARGIENILYHTGIPRLRLIPCGRQREMSNEYFSSFRMRAMLDSLRSRYPDRYLFLDGPAVKGSPDARILADLVDFVVLVTGSGRDTPGSIQKVVANFDSNKLAGIVLNEMP</sequence>
<evidence type="ECO:0000256" key="1">
    <source>
        <dbReference type="ARBA" id="ARBA00022741"/>
    </source>
</evidence>
<organism evidence="3 4">
    <name type="scientific">Dokdonella immobilis</name>
    <dbReference type="NCBI Taxonomy" id="578942"/>
    <lineage>
        <taxon>Bacteria</taxon>
        <taxon>Pseudomonadati</taxon>
        <taxon>Pseudomonadota</taxon>
        <taxon>Gammaproteobacteria</taxon>
        <taxon>Lysobacterales</taxon>
        <taxon>Rhodanobacteraceae</taxon>
        <taxon>Dokdonella</taxon>
    </lineage>
</organism>
<dbReference type="RefSeq" id="WP_092404260.1">
    <property type="nucleotide sequence ID" value="NZ_FOVF01000002.1"/>
</dbReference>
<dbReference type="GO" id="GO:0005886">
    <property type="term" value="C:plasma membrane"/>
    <property type="evidence" value="ECO:0007669"/>
    <property type="project" value="TreeGrafter"/>
</dbReference>
<evidence type="ECO:0000313" key="3">
    <source>
        <dbReference type="EMBL" id="SFN00361.1"/>
    </source>
</evidence>
<dbReference type="Gene3D" id="3.40.50.300">
    <property type="entry name" value="P-loop containing nucleotide triphosphate hydrolases"/>
    <property type="match status" value="1"/>
</dbReference>
<protein>
    <submittedName>
        <fullName evidence="3">Chromosome partitioning ATPase, Mrp family, contains Fe-S cluster</fullName>
    </submittedName>
</protein>
<proteinExistence type="predicted"/>
<dbReference type="InterPro" id="IPR027417">
    <property type="entry name" value="P-loop_NTPase"/>
</dbReference>
<dbReference type="GO" id="GO:0004713">
    <property type="term" value="F:protein tyrosine kinase activity"/>
    <property type="evidence" value="ECO:0007669"/>
    <property type="project" value="TreeGrafter"/>
</dbReference>
<gene>
    <name evidence="3" type="ORF">SAMN05216289_10271</name>
</gene>
<dbReference type="OrthoDB" id="9775724at2"/>
<evidence type="ECO:0000313" key="4">
    <source>
        <dbReference type="Proteomes" id="UP000198575"/>
    </source>
</evidence>
<dbReference type="PANTHER" id="PTHR32309:SF13">
    <property type="entry name" value="FERRIC ENTEROBACTIN TRANSPORT PROTEIN FEPE"/>
    <property type="match status" value="1"/>
</dbReference>
<dbReference type="SUPFAM" id="SSF52540">
    <property type="entry name" value="P-loop containing nucleoside triphosphate hydrolases"/>
    <property type="match status" value="1"/>
</dbReference>
<keyword evidence="1" id="KW-0547">Nucleotide-binding</keyword>
<dbReference type="STRING" id="578942.SAMN05216289_10271"/>
<accession>A0A1I4VGR3</accession>
<reference evidence="3 4" key="1">
    <citation type="submission" date="2016-10" db="EMBL/GenBank/DDBJ databases">
        <authorList>
            <person name="de Groot N.N."/>
        </authorList>
    </citation>
    <scope>NUCLEOTIDE SEQUENCE [LARGE SCALE GENOMIC DNA]</scope>
    <source>
        <strain evidence="3 4">CGMCC 1.7659</strain>
    </source>
</reference>
<dbReference type="AlphaFoldDB" id="A0A1I4VGR3"/>
<dbReference type="CDD" id="cd05387">
    <property type="entry name" value="BY-kinase"/>
    <property type="match status" value="1"/>
</dbReference>
<dbReference type="EMBL" id="FOVF01000002">
    <property type="protein sequence ID" value="SFN00361.1"/>
    <property type="molecule type" value="Genomic_DNA"/>
</dbReference>
<dbReference type="PANTHER" id="PTHR32309">
    <property type="entry name" value="TYROSINE-PROTEIN KINASE"/>
    <property type="match status" value="1"/>
</dbReference>